<name>A0A0V1ML68_9BILA</name>
<organism evidence="1 2">
    <name type="scientific">Trichinella papuae</name>
    <dbReference type="NCBI Taxonomy" id="268474"/>
    <lineage>
        <taxon>Eukaryota</taxon>
        <taxon>Metazoa</taxon>
        <taxon>Ecdysozoa</taxon>
        <taxon>Nematoda</taxon>
        <taxon>Enoplea</taxon>
        <taxon>Dorylaimia</taxon>
        <taxon>Trichinellida</taxon>
        <taxon>Trichinellidae</taxon>
        <taxon>Trichinella</taxon>
    </lineage>
</organism>
<evidence type="ECO:0008006" key="3">
    <source>
        <dbReference type="Google" id="ProtNLM"/>
    </source>
</evidence>
<reference evidence="1 2" key="1">
    <citation type="submission" date="2015-01" db="EMBL/GenBank/DDBJ databases">
        <title>Evolution of Trichinella species and genotypes.</title>
        <authorList>
            <person name="Korhonen P.K."/>
            <person name="Edoardo P."/>
            <person name="Giuseppe L.R."/>
            <person name="Gasser R.B."/>
        </authorList>
    </citation>
    <scope>NUCLEOTIDE SEQUENCE [LARGE SCALE GENOMIC DNA]</scope>
    <source>
        <strain evidence="1">ISS1980</strain>
    </source>
</reference>
<accession>A0A0V1ML68</accession>
<gene>
    <name evidence="1" type="ORF">T10_4293</name>
</gene>
<sequence length="322" mass="36590">MADIFELRLVANRCGGMSLVYEGRTYKVKYAGSKRVKCWGCSKVSGVQECNIYQLGCDNCAKADILHGNLPSGSLLSIQTEKKATLKKRSAEETKSIPEINNEETAAASVEPSISGQYPVLKQTAGNQHSLGIDDTFKIVPEWYQQLFTSHAFAAALINKAAVLEVDLNQQRVICDFGTALIPAIQRYFRNMRVQSCYFHFYQAVHSKVGELSLKTRYRTEKETKIKMLLATAFILVLQERMTDNRLPLWNVYNADFRTNNHLEGWHNQLNKNAGGNKLRQVSRVYAEKQRQVIRYTGKCTSGRRTLEQFLKSLMYLTPELI</sequence>
<dbReference type="AlphaFoldDB" id="A0A0V1ML68"/>
<comment type="caution">
    <text evidence="1">The sequence shown here is derived from an EMBL/GenBank/DDBJ whole genome shotgun (WGS) entry which is preliminary data.</text>
</comment>
<proteinExistence type="predicted"/>
<evidence type="ECO:0000313" key="2">
    <source>
        <dbReference type="Proteomes" id="UP000054843"/>
    </source>
</evidence>
<dbReference type="Proteomes" id="UP000054843">
    <property type="component" value="Unassembled WGS sequence"/>
</dbReference>
<protein>
    <recommendedName>
        <fullName evidence="3">MULE transposase domain-containing protein</fullName>
    </recommendedName>
</protein>
<evidence type="ECO:0000313" key="1">
    <source>
        <dbReference type="EMBL" id="KRZ72553.1"/>
    </source>
</evidence>
<dbReference type="EMBL" id="JYDO01000077">
    <property type="protein sequence ID" value="KRZ72553.1"/>
    <property type="molecule type" value="Genomic_DNA"/>
</dbReference>
<keyword evidence="2" id="KW-1185">Reference proteome</keyword>